<evidence type="ECO:0000256" key="3">
    <source>
        <dbReference type="ARBA" id="ARBA00022989"/>
    </source>
</evidence>
<gene>
    <name evidence="6" type="ORF">K493DRAFT_359834</name>
</gene>
<dbReference type="Proteomes" id="UP000193498">
    <property type="component" value="Unassembled WGS sequence"/>
</dbReference>
<evidence type="ECO:0008006" key="8">
    <source>
        <dbReference type="Google" id="ProtNLM"/>
    </source>
</evidence>
<feature type="transmembrane region" description="Helical" evidence="5">
    <location>
        <begin position="253"/>
        <end position="280"/>
    </location>
</feature>
<evidence type="ECO:0000256" key="1">
    <source>
        <dbReference type="ARBA" id="ARBA00004141"/>
    </source>
</evidence>
<comment type="caution">
    <text evidence="6">The sequence shown here is derived from an EMBL/GenBank/DDBJ whole genome shotgun (WGS) entry which is preliminary data.</text>
</comment>
<feature type="transmembrane region" description="Helical" evidence="5">
    <location>
        <begin position="12"/>
        <end position="40"/>
    </location>
</feature>
<evidence type="ECO:0000256" key="4">
    <source>
        <dbReference type="ARBA" id="ARBA00023136"/>
    </source>
</evidence>
<reference evidence="6 7" key="1">
    <citation type="submission" date="2016-07" db="EMBL/GenBank/DDBJ databases">
        <title>Pervasive Adenine N6-methylation of Active Genes in Fungi.</title>
        <authorList>
            <consortium name="DOE Joint Genome Institute"/>
            <person name="Mondo S.J."/>
            <person name="Dannebaum R.O."/>
            <person name="Kuo R.C."/>
            <person name="Labutti K."/>
            <person name="Haridas S."/>
            <person name="Kuo A."/>
            <person name="Salamov A."/>
            <person name="Ahrendt S.R."/>
            <person name="Lipzen A."/>
            <person name="Sullivan W."/>
            <person name="Andreopoulos W.B."/>
            <person name="Clum A."/>
            <person name="Lindquist E."/>
            <person name="Daum C."/>
            <person name="Ramamoorthy G.K."/>
            <person name="Gryganskyi A."/>
            <person name="Culley D."/>
            <person name="Magnuson J.K."/>
            <person name="James T.Y."/>
            <person name="O'Malley M.A."/>
            <person name="Stajich J.E."/>
            <person name="Spatafora J.W."/>
            <person name="Visel A."/>
            <person name="Grigoriev I.V."/>
        </authorList>
    </citation>
    <scope>NUCLEOTIDE SEQUENCE [LARGE SCALE GENOMIC DNA]</scope>
    <source>
        <strain evidence="6 7">CBS 931.73</strain>
    </source>
</reference>
<dbReference type="AlphaFoldDB" id="A0A1Y1XPG1"/>
<keyword evidence="2 5" id="KW-0812">Transmembrane</keyword>
<proteinExistence type="predicted"/>
<organism evidence="6 7">
    <name type="scientific">Basidiobolus meristosporus CBS 931.73</name>
    <dbReference type="NCBI Taxonomy" id="1314790"/>
    <lineage>
        <taxon>Eukaryota</taxon>
        <taxon>Fungi</taxon>
        <taxon>Fungi incertae sedis</taxon>
        <taxon>Zoopagomycota</taxon>
        <taxon>Entomophthoromycotina</taxon>
        <taxon>Basidiobolomycetes</taxon>
        <taxon>Basidiobolales</taxon>
        <taxon>Basidiobolaceae</taxon>
        <taxon>Basidiobolus</taxon>
    </lineage>
</organism>
<accession>A0A1Y1XPG1</accession>
<dbReference type="GO" id="GO:0007189">
    <property type="term" value="P:adenylate cyclase-activating G protein-coupled receptor signaling pathway"/>
    <property type="evidence" value="ECO:0007669"/>
    <property type="project" value="TreeGrafter"/>
</dbReference>
<feature type="transmembrane region" description="Helical" evidence="5">
    <location>
        <begin position="84"/>
        <end position="109"/>
    </location>
</feature>
<keyword evidence="4 5" id="KW-0472">Membrane</keyword>
<dbReference type="PANTHER" id="PTHR23112">
    <property type="entry name" value="G PROTEIN-COUPLED RECEPTOR 157-RELATED"/>
    <property type="match status" value="1"/>
</dbReference>
<dbReference type="STRING" id="1314790.A0A1Y1XPG1"/>
<feature type="transmembrane region" description="Helical" evidence="5">
    <location>
        <begin position="169"/>
        <end position="191"/>
    </location>
</feature>
<keyword evidence="3 5" id="KW-1133">Transmembrane helix</keyword>
<comment type="subcellular location">
    <subcellularLocation>
        <location evidence="1">Membrane</location>
        <topology evidence="1">Multi-pass membrane protein</topology>
    </subcellularLocation>
</comment>
<feature type="transmembrane region" description="Helical" evidence="5">
    <location>
        <begin position="52"/>
        <end position="72"/>
    </location>
</feature>
<protein>
    <recommendedName>
        <fullName evidence="8">G-protein coupled receptors family 2 profile 2 domain-containing protein</fullName>
    </recommendedName>
</protein>
<evidence type="ECO:0000256" key="5">
    <source>
        <dbReference type="SAM" id="Phobius"/>
    </source>
</evidence>
<keyword evidence="7" id="KW-1185">Reference proteome</keyword>
<evidence type="ECO:0000256" key="2">
    <source>
        <dbReference type="ARBA" id="ARBA00022692"/>
    </source>
</evidence>
<evidence type="ECO:0000313" key="6">
    <source>
        <dbReference type="EMBL" id="ORX87633.1"/>
    </source>
</evidence>
<dbReference type="GO" id="GO:0004930">
    <property type="term" value="F:G protein-coupled receptor activity"/>
    <property type="evidence" value="ECO:0007669"/>
    <property type="project" value="TreeGrafter"/>
</dbReference>
<dbReference type="GO" id="GO:0005886">
    <property type="term" value="C:plasma membrane"/>
    <property type="evidence" value="ECO:0007669"/>
    <property type="project" value="TreeGrafter"/>
</dbReference>
<dbReference type="InParanoid" id="A0A1Y1XPG1"/>
<dbReference type="EMBL" id="MCFE01000550">
    <property type="protein sequence ID" value="ORX87633.1"/>
    <property type="molecule type" value="Genomic_DNA"/>
</dbReference>
<evidence type="ECO:0000313" key="7">
    <source>
        <dbReference type="Proteomes" id="UP000193498"/>
    </source>
</evidence>
<dbReference type="OrthoDB" id="2402200at2759"/>
<feature type="transmembrane region" description="Helical" evidence="5">
    <location>
        <begin position="121"/>
        <end position="140"/>
    </location>
</feature>
<sequence>MNGPNGDPLSIYAKIVVAVNAISTIASTFVACMIIGIRCYNKEIVNRVSIRLTLAMAVTDIFYSIFQVWNLFSTTRVSCVLSTWGVLLTTLAFNFLSVTVALNLQLIFLHDRRNLKLREQYYFIVDFGGAFFITVLPVVFGRVGLKPDGTCWFLDTWRAKGILWETATYLMWICMGVLYCLVAVTMVVWKLHQQRKQLSRLIRLSPDTRVMQQEKMLIRMAMRIVFHALVPIASQTPRFILELMNFLGVRPRFPLVLIVDIAAGLQGTLNAIVFLFDPAIHAVWYEFRKRLTSHFMVEQYVFTSSTRSEWVKTRIKSFLVLNNGVQRPVSGIAGLLPPLEELDDEFHLTFASADDEKGRVMKLL</sequence>
<dbReference type="PANTHER" id="PTHR23112:SF0">
    <property type="entry name" value="TRANSMEMBRANE PROTEIN 116"/>
    <property type="match status" value="1"/>
</dbReference>
<name>A0A1Y1XPG1_9FUNG</name>